<dbReference type="GO" id="GO:0019171">
    <property type="term" value="F:(3R)-hydroxyacyl-[acyl-carrier-protein] dehydratase activity"/>
    <property type="evidence" value="ECO:0007669"/>
    <property type="project" value="TreeGrafter"/>
</dbReference>
<organism evidence="3 4">
    <name type="scientific">Paraburkholderia solisilvae</name>
    <dbReference type="NCBI Taxonomy" id="624376"/>
    <lineage>
        <taxon>Bacteria</taxon>
        <taxon>Pseudomonadati</taxon>
        <taxon>Pseudomonadota</taxon>
        <taxon>Betaproteobacteria</taxon>
        <taxon>Burkholderiales</taxon>
        <taxon>Burkholderiaceae</taxon>
        <taxon>Paraburkholderia</taxon>
    </lineage>
</organism>
<dbReference type="InterPro" id="IPR002539">
    <property type="entry name" value="MaoC-like_dom"/>
</dbReference>
<evidence type="ECO:0000313" key="4">
    <source>
        <dbReference type="Proteomes" id="UP000494329"/>
    </source>
</evidence>
<dbReference type="InterPro" id="IPR029069">
    <property type="entry name" value="HotDog_dom_sf"/>
</dbReference>
<keyword evidence="1 3" id="KW-0456">Lyase</keyword>
<dbReference type="EC" id="4.2.1.119" evidence="3"/>
<protein>
    <submittedName>
        <fullName evidence="3">(R)-specific enoyl-CoA hydratase</fullName>
        <ecNumber evidence="3">4.2.1.119</ecNumber>
    </submittedName>
</protein>
<dbReference type="GO" id="GO:0018812">
    <property type="term" value="F:3-hydroxyacyl-CoA dehydratase activity"/>
    <property type="evidence" value="ECO:0007669"/>
    <property type="project" value="UniProtKB-EC"/>
</dbReference>
<keyword evidence="4" id="KW-1185">Reference proteome</keyword>
<dbReference type="SUPFAM" id="SSF54637">
    <property type="entry name" value="Thioesterase/thiol ester dehydrase-isomerase"/>
    <property type="match status" value="1"/>
</dbReference>
<dbReference type="GO" id="GO:0006633">
    <property type="term" value="P:fatty acid biosynthetic process"/>
    <property type="evidence" value="ECO:0007669"/>
    <property type="project" value="TreeGrafter"/>
</dbReference>
<evidence type="ECO:0000313" key="3">
    <source>
        <dbReference type="EMBL" id="CAB3746791.1"/>
    </source>
</evidence>
<evidence type="ECO:0000256" key="1">
    <source>
        <dbReference type="ARBA" id="ARBA00023239"/>
    </source>
</evidence>
<dbReference type="Gene3D" id="3.10.129.10">
    <property type="entry name" value="Hotdog Thioesterase"/>
    <property type="match status" value="1"/>
</dbReference>
<dbReference type="Proteomes" id="UP000494329">
    <property type="component" value="Unassembled WGS sequence"/>
</dbReference>
<proteinExistence type="predicted"/>
<dbReference type="RefSeq" id="WP_175108931.1">
    <property type="nucleotide sequence ID" value="NZ_CADIKF010000001.1"/>
</dbReference>
<dbReference type="CDD" id="cd03449">
    <property type="entry name" value="R_hydratase"/>
    <property type="match status" value="1"/>
</dbReference>
<dbReference type="PANTHER" id="PTHR43437:SF3">
    <property type="entry name" value="HYDROXYACYL-THIOESTER DEHYDRATASE TYPE 2, MITOCHONDRIAL"/>
    <property type="match status" value="1"/>
</dbReference>
<dbReference type="PANTHER" id="PTHR43437">
    <property type="entry name" value="HYDROXYACYL-THIOESTER DEHYDRATASE TYPE 2, MITOCHONDRIAL-RELATED"/>
    <property type="match status" value="1"/>
</dbReference>
<name>A0A6J5D085_9BURK</name>
<dbReference type="FunFam" id="3.10.129.10:FF:000042">
    <property type="entry name" value="MaoC domain protein dehydratase"/>
    <property type="match status" value="1"/>
</dbReference>
<dbReference type="Pfam" id="PF01575">
    <property type="entry name" value="MaoC_dehydratas"/>
    <property type="match status" value="1"/>
</dbReference>
<dbReference type="InterPro" id="IPR050965">
    <property type="entry name" value="UPF0336/Enoyl-CoA_hydratase"/>
</dbReference>
<feature type="domain" description="MaoC-like" evidence="2">
    <location>
        <begin position="22"/>
        <end position="116"/>
    </location>
</feature>
<reference evidence="3 4" key="1">
    <citation type="submission" date="2020-04" db="EMBL/GenBank/DDBJ databases">
        <authorList>
            <person name="De Canck E."/>
        </authorList>
    </citation>
    <scope>NUCLEOTIDE SEQUENCE [LARGE SCALE GENOMIC DNA]</scope>
    <source>
        <strain evidence="3 4">LMG 29739</strain>
    </source>
</reference>
<evidence type="ECO:0000259" key="2">
    <source>
        <dbReference type="Pfam" id="PF01575"/>
    </source>
</evidence>
<dbReference type="AlphaFoldDB" id="A0A6J5D085"/>
<gene>
    <name evidence="3" type="primary">phaJ</name>
    <name evidence="3" type="ORF">LMG29739_00272</name>
</gene>
<sequence length="154" mass="16545">MNEFGGYHIEDLFVGMSATYCKTLVERDVLLFAHACGDRNPVHLDEQYARATQFGGRIVHGMLSASVISAAIASRLPGPGSIYLSQDLKFVRPVRLGETVVAAVSVSEIDPAKRRVVLSTVCKVAGQIVISGRALVMATTSRIDDKASLPIVET</sequence>
<accession>A0A6J5D085</accession>
<dbReference type="EMBL" id="CADIKF010000001">
    <property type="protein sequence ID" value="CAB3746791.1"/>
    <property type="molecule type" value="Genomic_DNA"/>
</dbReference>